<feature type="transmembrane region" description="Helical" evidence="10">
    <location>
        <begin position="355"/>
        <end position="378"/>
    </location>
</feature>
<dbReference type="InterPro" id="IPR005821">
    <property type="entry name" value="Ion_trans_dom"/>
</dbReference>
<name>V4AHN7_LOTGI</name>
<comment type="subcellular location">
    <subcellularLocation>
        <location evidence="1">Membrane</location>
        <topology evidence="1">Multi-pass membrane protein</topology>
    </subcellularLocation>
</comment>
<evidence type="ECO:0000256" key="7">
    <source>
        <dbReference type="ARBA" id="ARBA00023065"/>
    </source>
</evidence>
<evidence type="ECO:0000313" key="13">
    <source>
        <dbReference type="Proteomes" id="UP000030746"/>
    </source>
</evidence>
<dbReference type="HOGENOM" id="CLU_790629_0_0_1"/>
<keyword evidence="2" id="KW-0813">Transport</keyword>
<gene>
    <name evidence="12" type="ORF">LOTGIDRAFT_188111</name>
</gene>
<evidence type="ECO:0000256" key="6">
    <source>
        <dbReference type="ARBA" id="ARBA00023043"/>
    </source>
</evidence>
<dbReference type="AlphaFoldDB" id="V4AHN7"/>
<dbReference type="STRING" id="225164.V4AHN7"/>
<feature type="non-terminal residue" evidence="12">
    <location>
        <position position="426"/>
    </location>
</feature>
<dbReference type="PANTHER" id="PTHR47143:SF3">
    <property type="entry name" value="PWWP DOMAIN-CONTAINING PROTEIN"/>
    <property type="match status" value="1"/>
</dbReference>
<accession>V4AHN7</accession>
<feature type="transmembrane region" description="Helical" evidence="10">
    <location>
        <begin position="208"/>
        <end position="230"/>
    </location>
</feature>
<keyword evidence="9" id="KW-0407">Ion channel</keyword>
<keyword evidence="8 10" id="KW-0472">Membrane</keyword>
<keyword evidence="3 10" id="KW-0812">Transmembrane</keyword>
<dbReference type="Proteomes" id="UP000030746">
    <property type="component" value="Unassembled WGS sequence"/>
</dbReference>
<organism evidence="12 13">
    <name type="scientific">Lottia gigantea</name>
    <name type="common">Giant owl limpet</name>
    <dbReference type="NCBI Taxonomy" id="225164"/>
    <lineage>
        <taxon>Eukaryota</taxon>
        <taxon>Metazoa</taxon>
        <taxon>Spiralia</taxon>
        <taxon>Lophotrochozoa</taxon>
        <taxon>Mollusca</taxon>
        <taxon>Gastropoda</taxon>
        <taxon>Patellogastropoda</taxon>
        <taxon>Lottioidea</taxon>
        <taxon>Lottiidae</taxon>
        <taxon>Lottia</taxon>
    </lineage>
</organism>
<dbReference type="GO" id="GO:0005216">
    <property type="term" value="F:monoatomic ion channel activity"/>
    <property type="evidence" value="ECO:0007669"/>
    <property type="project" value="InterPro"/>
</dbReference>
<evidence type="ECO:0000313" key="12">
    <source>
        <dbReference type="EMBL" id="ESO96432.1"/>
    </source>
</evidence>
<evidence type="ECO:0000259" key="11">
    <source>
        <dbReference type="Pfam" id="PF00520"/>
    </source>
</evidence>
<feature type="transmembrane region" description="Helical" evidence="10">
    <location>
        <begin position="124"/>
        <end position="145"/>
    </location>
</feature>
<evidence type="ECO:0000256" key="10">
    <source>
        <dbReference type="SAM" id="Phobius"/>
    </source>
</evidence>
<dbReference type="PANTHER" id="PTHR47143">
    <property type="entry name" value="TRANSIENT RECEPTOR POTENTIAL CATION CHANNEL PROTEIN PAINLESS"/>
    <property type="match status" value="1"/>
</dbReference>
<dbReference type="InterPro" id="IPR052076">
    <property type="entry name" value="TRP_cation_channel"/>
</dbReference>
<feature type="transmembrane region" description="Helical" evidence="10">
    <location>
        <begin position="242"/>
        <end position="263"/>
    </location>
</feature>
<dbReference type="OMA" id="QANAVEC"/>
<feature type="transmembrane region" description="Helical" evidence="10">
    <location>
        <begin position="283"/>
        <end position="305"/>
    </location>
</feature>
<dbReference type="OrthoDB" id="1661883at2759"/>
<dbReference type="GO" id="GO:1902495">
    <property type="term" value="C:transmembrane transporter complex"/>
    <property type="evidence" value="ECO:0007669"/>
    <property type="project" value="TreeGrafter"/>
</dbReference>
<evidence type="ECO:0000256" key="1">
    <source>
        <dbReference type="ARBA" id="ARBA00004141"/>
    </source>
</evidence>
<dbReference type="GeneID" id="20244777"/>
<dbReference type="RefSeq" id="XP_009052796.1">
    <property type="nucleotide sequence ID" value="XM_009054548.1"/>
</dbReference>
<keyword evidence="5 10" id="KW-1133">Transmembrane helix</keyword>
<dbReference type="Pfam" id="PF00520">
    <property type="entry name" value="Ion_trans"/>
    <property type="match status" value="1"/>
</dbReference>
<dbReference type="CTD" id="20244777"/>
<keyword evidence="13" id="KW-1185">Reference proteome</keyword>
<evidence type="ECO:0000256" key="9">
    <source>
        <dbReference type="ARBA" id="ARBA00023303"/>
    </source>
</evidence>
<protein>
    <recommendedName>
        <fullName evidence="11">Ion transport domain-containing protein</fullName>
    </recommendedName>
</protein>
<reference evidence="12 13" key="1">
    <citation type="journal article" date="2013" name="Nature">
        <title>Insights into bilaterian evolution from three spiralian genomes.</title>
        <authorList>
            <person name="Simakov O."/>
            <person name="Marletaz F."/>
            <person name="Cho S.J."/>
            <person name="Edsinger-Gonzales E."/>
            <person name="Havlak P."/>
            <person name="Hellsten U."/>
            <person name="Kuo D.H."/>
            <person name="Larsson T."/>
            <person name="Lv J."/>
            <person name="Arendt D."/>
            <person name="Savage R."/>
            <person name="Osoegawa K."/>
            <person name="de Jong P."/>
            <person name="Grimwood J."/>
            <person name="Chapman J.A."/>
            <person name="Shapiro H."/>
            <person name="Aerts A."/>
            <person name="Otillar R.P."/>
            <person name="Terry A.Y."/>
            <person name="Boore J.L."/>
            <person name="Grigoriev I.V."/>
            <person name="Lindberg D.R."/>
            <person name="Seaver E.C."/>
            <person name="Weisblat D.A."/>
            <person name="Putnam N.H."/>
            <person name="Rokhsar D.S."/>
        </authorList>
    </citation>
    <scope>NUCLEOTIDE SEQUENCE [LARGE SCALE GENOMIC DNA]</scope>
</reference>
<dbReference type="Gene3D" id="1.10.287.70">
    <property type="match status" value="1"/>
</dbReference>
<evidence type="ECO:0000256" key="2">
    <source>
        <dbReference type="ARBA" id="ARBA00022448"/>
    </source>
</evidence>
<evidence type="ECO:0000256" key="3">
    <source>
        <dbReference type="ARBA" id="ARBA00022692"/>
    </source>
</evidence>
<evidence type="ECO:0000256" key="8">
    <source>
        <dbReference type="ARBA" id="ARBA00023136"/>
    </source>
</evidence>
<dbReference type="EMBL" id="KB201459">
    <property type="protein sequence ID" value="ESO96432.1"/>
    <property type="molecule type" value="Genomic_DNA"/>
</dbReference>
<proteinExistence type="predicted"/>
<keyword evidence="6" id="KW-0040">ANK repeat</keyword>
<evidence type="ECO:0000256" key="5">
    <source>
        <dbReference type="ARBA" id="ARBA00022989"/>
    </source>
</evidence>
<sequence length="426" mass="49203">MRRLIRKMPEVAERVFDRCLSYGAEKNPERADYEITFNYEFLDDAYARWMDIKPDSSEFGSTSDSVYEDDDKVAENARPYSPDSNLLKKNHPIMIMVESNREDLLGHPLVTSLLTHKWSSFGSLIYYLLLFIFAIFLAFLTGYIIETTPPYLFNATDAASIENNTCDSLSKPITQAVLPKIGKWIIMALAAFNLLKELLQIYQAKLSYFGWTNIMEWITYVTALLLVIDFNDCQKITGYRYNWQWSVGAISIFLAWMNLVAFIQKFPAFGIYVVMFTDVLKTFAQFFTVFFLFIVAFALSFFTVFQNQTAFKTVGHSLIKTAVMMIGEIEFDGIFNSRFTSDDVSEAVYMNEVSYILFVIFLIVMTILIMNLLVGLAVDDIKAVQEQAILKRMAMQVDMALDVERILPNVLRKRFYIRRKTILPNK</sequence>
<dbReference type="KEGG" id="lgi:LOTGIDRAFT_188111"/>
<keyword evidence="7" id="KW-0406">Ion transport</keyword>
<feature type="domain" description="Ion transport" evidence="11">
    <location>
        <begin position="180"/>
        <end position="387"/>
    </location>
</feature>
<keyword evidence="4" id="KW-0677">Repeat</keyword>
<evidence type="ECO:0000256" key="4">
    <source>
        <dbReference type="ARBA" id="ARBA00022737"/>
    </source>
</evidence>